<evidence type="ECO:0000256" key="5">
    <source>
        <dbReference type="ARBA" id="ARBA00022989"/>
    </source>
</evidence>
<evidence type="ECO:0000313" key="12">
    <source>
        <dbReference type="Proteomes" id="UP000054477"/>
    </source>
</evidence>
<evidence type="ECO:0000256" key="9">
    <source>
        <dbReference type="ARBA" id="ARBA00023264"/>
    </source>
</evidence>
<reference evidence="11 12" key="1">
    <citation type="submission" date="2014-04" db="EMBL/GenBank/DDBJ databases">
        <authorList>
            <consortium name="DOE Joint Genome Institute"/>
            <person name="Kuo A."/>
            <person name="Kohler A."/>
            <person name="Nagy L.G."/>
            <person name="Floudas D."/>
            <person name="Copeland A."/>
            <person name="Barry K.W."/>
            <person name="Cichocki N."/>
            <person name="Veneault-Fourrey C."/>
            <person name="LaButti K."/>
            <person name="Lindquist E.A."/>
            <person name="Lipzen A."/>
            <person name="Lundell T."/>
            <person name="Morin E."/>
            <person name="Murat C."/>
            <person name="Sun H."/>
            <person name="Tunlid A."/>
            <person name="Henrissat B."/>
            <person name="Grigoriev I.V."/>
            <person name="Hibbett D.S."/>
            <person name="Martin F."/>
            <person name="Nordberg H.P."/>
            <person name="Cantor M.N."/>
            <person name="Hua S.X."/>
        </authorList>
    </citation>
    <scope>NUCLEOTIDE SEQUENCE [LARGE SCALE GENOMIC DNA]</scope>
    <source>
        <strain evidence="11 12">LaAM-08-1</strain>
    </source>
</reference>
<dbReference type="OrthoDB" id="10020554at2759"/>
<dbReference type="Gene3D" id="1.20.120.1760">
    <property type="match status" value="1"/>
</dbReference>
<comment type="subcellular location">
    <subcellularLocation>
        <location evidence="1">Membrane</location>
        <topology evidence="1">Multi-pass membrane protein</topology>
    </subcellularLocation>
</comment>
<dbReference type="EMBL" id="KN838710">
    <property type="protein sequence ID" value="KIJ96819.1"/>
    <property type="molecule type" value="Genomic_DNA"/>
</dbReference>
<reference evidence="12" key="2">
    <citation type="submission" date="2015-01" db="EMBL/GenBank/DDBJ databases">
        <title>Evolutionary Origins and Diversification of the Mycorrhizal Mutualists.</title>
        <authorList>
            <consortium name="DOE Joint Genome Institute"/>
            <consortium name="Mycorrhizal Genomics Consortium"/>
            <person name="Kohler A."/>
            <person name="Kuo A."/>
            <person name="Nagy L.G."/>
            <person name="Floudas D."/>
            <person name="Copeland A."/>
            <person name="Barry K.W."/>
            <person name="Cichocki N."/>
            <person name="Veneault-Fourrey C."/>
            <person name="LaButti K."/>
            <person name="Lindquist E.A."/>
            <person name="Lipzen A."/>
            <person name="Lundell T."/>
            <person name="Morin E."/>
            <person name="Murat C."/>
            <person name="Riley R."/>
            <person name="Ohm R."/>
            <person name="Sun H."/>
            <person name="Tunlid A."/>
            <person name="Henrissat B."/>
            <person name="Grigoriev I.V."/>
            <person name="Hibbett D.S."/>
            <person name="Martin F."/>
        </authorList>
    </citation>
    <scope>NUCLEOTIDE SEQUENCE [LARGE SCALE GENOMIC DNA]</scope>
    <source>
        <strain evidence="12">LaAM-08-1</strain>
    </source>
</reference>
<name>A0A0C9WL00_9AGAR</name>
<evidence type="ECO:0000256" key="2">
    <source>
        <dbReference type="ARBA" id="ARBA00022516"/>
    </source>
</evidence>
<keyword evidence="7" id="KW-0472">Membrane</keyword>
<dbReference type="HOGENOM" id="CLU_051314_0_2_1"/>
<evidence type="ECO:0000256" key="6">
    <source>
        <dbReference type="ARBA" id="ARBA00023098"/>
    </source>
</evidence>
<dbReference type="InterPro" id="IPR000462">
    <property type="entry name" value="CDP-OH_P_trans"/>
</dbReference>
<evidence type="ECO:0000256" key="1">
    <source>
        <dbReference type="ARBA" id="ARBA00004141"/>
    </source>
</evidence>
<comment type="similarity">
    <text evidence="10">Belongs to the CDP-alcohol phosphatidyltransferase class-I family.</text>
</comment>
<keyword evidence="4" id="KW-0812">Transmembrane</keyword>
<keyword evidence="2" id="KW-0444">Lipid biosynthesis</keyword>
<dbReference type="InterPro" id="IPR043130">
    <property type="entry name" value="CDP-OH_PTrfase_TM_dom"/>
</dbReference>
<dbReference type="AlphaFoldDB" id="A0A0C9WL00"/>
<gene>
    <name evidence="11" type="ORF">K443DRAFT_106617</name>
</gene>
<organism evidence="11 12">
    <name type="scientific">Laccaria amethystina LaAM-08-1</name>
    <dbReference type="NCBI Taxonomy" id="1095629"/>
    <lineage>
        <taxon>Eukaryota</taxon>
        <taxon>Fungi</taxon>
        <taxon>Dikarya</taxon>
        <taxon>Basidiomycota</taxon>
        <taxon>Agaricomycotina</taxon>
        <taxon>Agaricomycetes</taxon>
        <taxon>Agaricomycetidae</taxon>
        <taxon>Agaricales</taxon>
        <taxon>Agaricineae</taxon>
        <taxon>Hydnangiaceae</taxon>
        <taxon>Laccaria</taxon>
    </lineage>
</organism>
<dbReference type="Pfam" id="PF01066">
    <property type="entry name" value="CDP-OH_P_transf"/>
    <property type="match status" value="1"/>
</dbReference>
<evidence type="ECO:0008006" key="13">
    <source>
        <dbReference type="Google" id="ProtNLM"/>
    </source>
</evidence>
<accession>A0A0C9WL00</accession>
<keyword evidence="8" id="KW-0594">Phospholipid biosynthesis</keyword>
<dbReference type="GO" id="GO:0005739">
    <property type="term" value="C:mitochondrion"/>
    <property type="evidence" value="ECO:0007669"/>
    <property type="project" value="TreeGrafter"/>
</dbReference>
<keyword evidence="6" id="KW-0443">Lipid metabolism</keyword>
<dbReference type="STRING" id="1095629.A0A0C9WL00"/>
<dbReference type="FunFam" id="1.20.120.1760:FF:000017">
    <property type="entry name" value="Phosphatidyl synthase"/>
    <property type="match status" value="1"/>
</dbReference>
<evidence type="ECO:0000256" key="10">
    <source>
        <dbReference type="RuleBase" id="RU003750"/>
    </source>
</evidence>
<keyword evidence="3 10" id="KW-0808">Transferase</keyword>
<dbReference type="PROSITE" id="PS00379">
    <property type="entry name" value="CDP_ALCOHOL_P_TRANSF"/>
    <property type="match status" value="1"/>
</dbReference>
<dbReference type="PANTHER" id="PTHR14269">
    <property type="entry name" value="CDP-DIACYLGLYCEROL--GLYCEROL-3-PHOSPHATE 3-PHOSPHATIDYLTRANSFERASE-RELATED"/>
    <property type="match status" value="1"/>
</dbReference>
<dbReference type="InterPro" id="IPR048254">
    <property type="entry name" value="CDP_ALCOHOL_P_TRANSF_CS"/>
</dbReference>
<evidence type="ECO:0000313" key="11">
    <source>
        <dbReference type="EMBL" id="KIJ96819.1"/>
    </source>
</evidence>
<keyword evidence="5" id="KW-1133">Transmembrane helix</keyword>
<proteinExistence type="inferred from homology"/>
<dbReference type="InterPro" id="IPR050324">
    <property type="entry name" value="CDP-alcohol_PTase-I"/>
</dbReference>
<dbReference type="GO" id="GO:0032049">
    <property type="term" value="P:cardiolipin biosynthetic process"/>
    <property type="evidence" value="ECO:0007669"/>
    <property type="project" value="TreeGrafter"/>
</dbReference>
<evidence type="ECO:0000256" key="3">
    <source>
        <dbReference type="ARBA" id="ARBA00022679"/>
    </source>
</evidence>
<keyword evidence="12" id="KW-1185">Reference proteome</keyword>
<evidence type="ECO:0000256" key="7">
    <source>
        <dbReference type="ARBA" id="ARBA00023136"/>
    </source>
</evidence>
<dbReference type="GO" id="GO:0016020">
    <property type="term" value="C:membrane"/>
    <property type="evidence" value="ECO:0007669"/>
    <property type="project" value="UniProtKB-SubCell"/>
</dbReference>
<keyword evidence="9" id="KW-1208">Phospholipid metabolism</keyword>
<dbReference type="GO" id="GO:0043337">
    <property type="term" value="F:cardiolipin synthase (CMP-forming)"/>
    <property type="evidence" value="ECO:0007669"/>
    <property type="project" value="TreeGrafter"/>
</dbReference>
<evidence type="ECO:0000256" key="4">
    <source>
        <dbReference type="ARBA" id="ARBA00022692"/>
    </source>
</evidence>
<dbReference type="PANTHER" id="PTHR14269:SF60">
    <property type="entry name" value="CARDIOLIPIN SYNTHASE (CMP-FORMING)"/>
    <property type="match status" value="1"/>
</dbReference>
<evidence type="ECO:0000256" key="8">
    <source>
        <dbReference type="ARBA" id="ARBA00023209"/>
    </source>
</evidence>
<protein>
    <recommendedName>
        <fullName evidence="13">CDP-diacylglycerol--glycerol-3-phosphate 3-phosphatidyltransferase</fullName>
    </recommendedName>
</protein>
<dbReference type="Proteomes" id="UP000054477">
    <property type="component" value="Unassembled WGS sequence"/>
</dbReference>
<sequence>MLKFIPVASRLPLCRQPLVRCALLPKYQRNPWPSLNLRRTFSTPTPDPNSLKPTENIYTIPNILTVSRIIACPVLGYAILDSNYAFATGLLVYAGLTDLADGYLARRFNMASVLGTILDPAADKALMTTLTVTLTMQELIPLPLAVIILGRDVLLSLSAFYIRYATLPHPKTFARYWDFSLPSAEVRPTTISKVNTALQLLLMGTTTVSPLLPFDLGLSLQGLQWLVATTTVWSGASYLFTKDAVRVITQPPRKPS</sequence>